<keyword evidence="4" id="KW-0378">Hydrolase</keyword>
<organism evidence="8">
    <name type="scientific">Kwoniella dejecticola CBS 10117</name>
    <dbReference type="NCBI Taxonomy" id="1296121"/>
    <lineage>
        <taxon>Eukaryota</taxon>
        <taxon>Fungi</taxon>
        <taxon>Dikarya</taxon>
        <taxon>Basidiomycota</taxon>
        <taxon>Agaricomycotina</taxon>
        <taxon>Tremellomycetes</taxon>
        <taxon>Tremellales</taxon>
        <taxon>Cryptococcaceae</taxon>
        <taxon>Kwoniella</taxon>
    </lineage>
</organism>
<dbReference type="KEGG" id="kdj:28966112"/>
<dbReference type="STRING" id="1296121.A0A1A6A8M2"/>
<feature type="active site" description="Charge relay system" evidence="5">
    <location>
        <position position="206"/>
    </location>
</feature>
<dbReference type="AlphaFoldDB" id="A0A1A6A8M2"/>
<dbReference type="PROSITE" id="PS00571">
    <property type="entry name" value="AMIDASES"/>
    <property type="match status" value="1"/>
</dbReference>
<evidence type="ECO:0000313" key="8">
    <source>
        <dbReference type="EMBL" id="OBR86406.1"/>
    </source>
</evidence>
<feature type="binding site" evidence="6">
    <location>
        <begin position="227"/>
        <end position="230"/>
    </location>
    <ligand>
        <name>substrate</name>
    </ligand>
</feature>
<evidence type="ECO:0000256" key="6">
    <source>
        <dbReference type="PIRSR" id="PIRSR001221-2"/>
    </source>
</evidence>
<dbReference type="GeneID" id="28966112"/>
<dbReference type="OrthoDB" id="6428749at2759"/>
<evidence type="ECO:0000256" key="1">
    <source>
        <dbReference type="ARBA" id="ARBA00001311"/>
    </source>
</evidence>
<dbReference type="RefSeq" id="XP_018264248.1">
    <property type="nucleotide sequence ID" value="XM_018405754.1"/>
</dbReference>
<keyword evidence="10" id="KW-1185">Reference proteome</keyword>
<evidence type="ECO:0000256" key="5">
    <source>
        <dbReference type="PIRSR" id="PIRSR001221-1"/>
    </source>
</evidence>
<dbReference type="PANTHER" id="PTHR46072:SF2">
    <property type="entry name" value="AMIDASE (EUROFUNG)"/>
    <property type="match status" value="1"/>
</dbReference>
<evidence type="ECO:0000256" key="4">
    <source>
        <dbReference type="ARBA" id="ARBA00022801"/>
    </source>
</evidence>
<dbReference type="Gene3D" id="3.90.1300.10">
    <property type="entry name" value="Amidase signature (AS) domain"/>
    <property type="match status" value="1"/>
</dbReference>
<dbReference type="SUPFAM" id="SSF75304">
    <property type="entry name" value="Amidase signature (AS) enzymes"/>
    <property type="match status" value="1"/>
</dbReference>
<dbReference type="PIRSF" id="PIRSF001221">
    <property type="entry name" value="Amidase_fungi"/>
    <property type="match status" value="1"/>
</dbReference>
<dbReference type="EMBL" id="CP144532">
    <property type="protein sequence ID" value="WWC59837.1"/>
    <property type="molecule type" value="Genomic_DNA"/>
</dbReference>
<feature type="binding site" evidence="6">
    <location>
        <position position="206"/>
    </location>
    <ligand>
        <name>substrate</name>
    </ligand>
</feature>
<comment type="catalytic activity">
    <reaction evidence="1">
        <text>a monocarboxylic acid amide + H2O = a monocarboxylate + NH4(+)</text>
        <dbReference type="Rhea" id="RHEA:12020"/>
        <dbReference type="ChEBI" id="CHEBI:15377"/>
        <dbReference type="ChEBI" id="CHEBI:28938"/>
        <dbReference type="ChEBI" id="CHEBI:35757"/>
        <dbReference type="ChEBI" id="CHEBI:83628"/>
        <dbReference type="EC" id="3.5.1.4"/>
    </reaction>
</comment>
<comment type="similarity">
    <text evidence="2">Belongs to the amidase family.</text>
</comment>
<dbReference type="InterPro" id="IPR036928">
    <property type="entry name" value="AS_sf"/>
</dbReference>
<reference evidence="8" key="1">
    <citation type="submission" date="2013-07" db="EMBL/GenBank/DDBJ databases">
        <title>The Genome Sequence of Cryptococcus dejecticola CBS10117.</title>
        <authorList>
            <consortium name="The Broad Institute Genome Sequencing Platform"/>
            <person name="Cuomo C."/>
            <person name="Litvintseva A."/>
            <person name="Chen Y."/>
            <person name="Heitman J."/>
            <person name="Sun S."/>
            <person name="Springer D."/>
            <person name="Dromer F."/>
            <person name="Young S.K."/>
            <person name="Zeng Q."/>
            <person name="Gargeya S."/>
            <person name="Fitzgerald M."/>
            <person name="Abouelleil A."/>
            <person name="Alvarado L."/>
            <person name="Berlin A.M."/>
            <person name="Chapman S.B."/>
            <person name="Dewar J."/>
            <person name="Goldberg J."/>
            <person name="Griggs A."/>
            <person name="Gujja S."/>
            <person name="Hansen M."/>
            <person name="Howarth C."/>
            <person name="Imamovic A."/>
            <person name="Larimer J."/>
            <person name="McCowan C."/>
            <person name="Murphy C."/>
            <person name="Pearson M."/>
            <person name="Priest M."/>
            <person name="Roberts A."/>
            <person name="Saif S."/>
            <person name="Shea T."/>
            <person name="Sykes S."/>
            <person name="Wortman J."/>
            <person name="Nusbaum C."/>
            <person name="Birren B."/>
        </authorList>
    </citation>
    <scope>NUCLEOTIDE SEQUENCE [LARGE SCALE GENOMIC DNA]</scope>
    <source>
        <strain evidence="8">CBS 10117</strain>
    </source>
</reference>
<feature type="domain" description="Amidase" evidence="7">
    <location>
        <begin position="76"/>
        <end position="545"/>
    </location>
</feature>
<dbReference type="EMBL" id="KI894029">
    <property type="protein sequence ID" value="OBR86406.1"/>
    <property type="molecule type" value="Genomic_DNA"/>
</dbReference>
<dbReference type="VEuPathDB" id="FungiDB:I303_02413"/>
<dbReference type="EC" id="3.5.1.4" evidence="3"/>
<protein>
    <recommendedName>
        <fullName evidence="3">amidase</fullName>
        <ecNumber evidence="3">3.5.1.4</ecNumber>
    </recommendedName>
</protein>
<gene>
    <name evidence="8" type="ORF">I303_02413</name>
    <name evidence="9" type="ORF">I303_102399</name>
</gene>
<dbReference type="PANTHER" id="PTHR46072">
    <property type="entry name" value="AMIDASE-RELATED-RELATED"/>
    <property type="match status" value="1"/>
</dbReference>
<sequence length="556" mass="61730">MSWKQAVEIKRRQREFSLPGQWLVAPDRLPSDTLLDVHDLPDTAYLLSDDEVRITNCSCKEILHNTASGEWTSRKVVEAFAHRAVIAQQLLNPLSEVCFAAALEHADSLDKYLRDNGKTIGPLHGLPMSFKDSCDIQGLETTMGYCAWVGRTAEKDCVLVASLRKAGAIPFVKTNVGHTLMMGETVNHLFGRSLNPWNRSLTPGGSSGGESALLAFRGSPVGWGTDIGGSIRLPAASCNLYGLRPSPGRVSYRGLADTFLGQEAVRSTLGPMGHDPQDLELLMAAYMSSEPWNQDPDVIPLAWRRAEDVLPAGPCVFAYIDGDELVTPHPPILRALDHVIGRLREAGHTVVRWEGPLARDAGRMMVDFWTADGGEEIRRRLAESGEPLIDEVAQLLRLDPEGSFTPPSVAQTWKNQNERNEYARTFLDHWQDSARWSGTGRTIDGLILPAAPFLARPHGADMPESRFGMFEHTYANFQPLLQLSTGSFPSGLFQDPEVDIPRAEFEPRSKLDQRVHDLYTDPEEWRGAPIGFQLVGRRLEEEKVLAMLLRIKDALR</sequence>
<dbReference type="Pfam" id="PF01425">
    <property type="entry name" value="Amidase"/>
    <property type="match status" value="1"/>
</dbReference>
<evidence type="ECO:0000313" key="10">
    <source>
        <dbReference type="Proteomes" id="UP000078595"/>
    </source>
</evidence>
<reference evidence="9" key="2">
    <citation type="submission" date="2013-07" db="EMBL/GenBank/DDBJ databases">
        <authorList>
            <consortium name="The Broad Institute Genome Sequencing Platform"/>
            <person name="Cuomo C."/>
            <person name="Litvintseva A."/>
            <person name="Chen Y."/>
            <person name="Heitman J."/>
            <person name="Sun S."/>
            <person name="Springer D."/>
            <person name="Dromer F."/>
            <person name="Young S.K."/>
            <person name="Zeng Q."/>
            <person name="Gargeya S."/>
            <person name="Fitzgerald M."/>
            <person name="Abouelleil A."/>
            <person name="Alvarado L."/>
            <person name="Berlin A.M."/>
            <person name="Chapman S.B."/>
            <person name="Dewar J."/>
            <person name="Goldberg J."/>
            <person name="Griggs A."/>
            <person name="Gujja S."/>
            <person name="Hansen M."/>
            <person name="Howarth C."/>
            <person name="Imamovic A."/>
            <person name="Larimer J."/>
            <person name="McCowan C."/>
            <person name="Murphy C."/>
            <person name="Pearson M."/>
            <person name="Priest M."/>
            <person name="Roberts A."/>
            <person name="Saif S."/>
            <person name="Shea T."/>
            <person name="Sykes S."/>
            <person name="Wortman J."/>
            <person name="Nusbaum C."/>
            <person name="Birren B."/>
        </authorList>
    </citation>
    <scope>NUCLEOTIDE SEQUENCE</scope>
    <source>
        <strain evidence="9">CBS 10117</strain>
    </source>
</reference>
<feature type="active site" description="Charge relay system" evidence="5">
    <location>
        <position position="131"/>
    </location>
</feature>
<evidence type="ECO:0000256" key="3">
    <source>
        <dbReference type="ARBA" id="ARBA00012922"/>
    </source>
</evidence>
<evidence type="ECO:0000256" key="2">
    <source>
        <dbReference type="ARBA" id="ARBA00009199"/>
    </source>
</evidence>
<reference evidence="9" key="3">
    <citation type="submission" date="2024-02" db="EMBL/GenBank/DDBJ databases">
        <title>Comparative genomics of Cryptococcus and Kwoniella reveals pathogenesis evolution and contrasting modes of karyotype evolution via chromosome fusion or intercentromeric recombination.</title>
        <authorList>
            <person name="Coelho M.A."/>
            <person name="David-Palma M."/>
            <person name="Shea T."/>
            <person name="Bowers K."/>
            <person name="McGinley-Smith S."/>
            <person name="Mohammad A.W."/>
            <person name="Gnirke A."/>
            <person name="Yurkov A.M."/>
            <person name="Nowrousian M."/>
            <person name="Sun S."/>
            <person name="Cuomo C.A."/>
            <person name="Heitman J."/>
        </authorList>
    </citation>
    <scope>NUCLEOTIDE SEQUENCE</scope>
    <source>
        <strain evidence="9">CBS 10117</strain>
    </source>
</reference>
<evidence type="ECO:0000259" key="7">
    <source>
        <dbReference type="Pfam" id="PF01425"/>
    </source>
</evidence>
<dbReference type="InterPro" id="IPR023631">
    <property type="entry name" value="Amidase_dom"/>
</dbReference>
<accession>A0A1A6A8M2</accession>
<feature type="active site" description="Acyl-ester intermediate" evidence="5">
    <location>
        <position position="230"/>
    </location>
</feature>
<feature type="binding site" evidence="6">
    <location>
        <position position="180"/>
    </location>
    <ligand>
        <name>substrate</name>
    </ligand>
</feature>
<dbReference type="Proteomes" id="UP000078595">
    <property type="component" value="Chromosome 3"/>
</dbReference>
<evidence type="ECO:0000313" key="9">
    <source>
        <dbReference type="EMBL" id="WWC59837.1"/>
    </source>
</evidence>
<proteinExistence type="inferred from homology"/>
<dbReference type="GO" id="GO:0004040">
    <property type="term" value="F:amidase activity"/>
    <property type="evidence" value="ECO:0007669"/>
    <property type="project" value="UniProtKB-EC"/>
</dbReference>
<name>A0A1A6A8M2_9TREE</name>
<dbReference type="InterPro" id="IPR020556">
    <property type="entry name" value="Amidase_CS"/>
</dbReference>